<dbReference type="EMBL" id="CP103836">
    <property type="protein sequence ID" value="WOB51396.1"/>
    <property type="molecule type" value="Genomic_DNA"/>
</dbReference>
<evidence type="ECO:0000256" key="1">
    <source>
        <dbReference type="SAM" id="MobiDB-lite"/>
    </source>
</evidence>
<proteinExistence type="predicted"/>
<reference evidence="2 3" key="1">
    <citation type="submission" date="2022-08" db="EMBL/GenBank/DDBJ databases">
        <title>Whole genome sequencing-based tracing of a 2022 introduction and outbreak of Xanthomonas hortorum pv. pelargonii.</title>
        <authorList>
            <person name="Iruegas-Bocardo F."/>
            <person name="Weisberg A.K."/>
            <person name="Riutta E.R."/>
            <person name="Kilday K."/>
            <person name="Bonkowski J.C."/>
            <person name="Creswell T."/>
            <person name="Daughtrey M.L."/>
            <person name="Rane K."/>
            <person name="Grunwald N.J."/>
            <person name="Chang J.H."/>
            <person name="Putnam M.L."/>
        </authorList>
    </citation>
    <scope>NUCLEOTIDE SEQUENCE [LARGE SCALE GENOMIC DNA]</scope>
    <source>
        <strain evidence="2 3">22-323</strain>
    </source>
</reference>
<evidence type="ECO:0000313" key="2">
    <source>
        <dbReference type="EMBL" id="WOB51396.1"/>
    </source>
</evidence>
<gene>
    <name evidence="2" type="ORF">NYR97_08575</name>
</gene>
<dbReference type="Proteomes" id="UP001302716">
    <property type="component" value="Chromosome"/>
</dbReference>
<dbReference type="RefSeq" id="WP_316697533.1">
    <property type="nucleotide sequence ID" value="NZ_CP103836.1"/>
</dbReference>
<name>A0AAU0BHN0_9XANT</name>
<sequence>MRPTGGVALWRYPRSDWGVCGWLYALSARPATLRALQRDAGRRPRDRARAGMRHVQGAQPRRT</sequence>
<feature type="compositionally biased region" description="Basic and acidic residues" evidence="1">
    <location>
        <begin position="37"/>
        <end position="49"/>
    </location>
</feature>
<protein>
    <submittedName>
        <fullName evidence="2">Uncharacterized protein</fullName>
    </submittedName>
</protein>
<accession>A0AAU0BHN0</accession>
<organism evidence="2 3">
    <name type="scientific">Xanthomonas hydrangeae</name>
    <dbReference type="NCBI Taxonomy" id="2775159"/>
    <lineage>
        <taxon>Bacteria</taxon>
        <taxon>Pseudomonadati</taxon>
        <taxon>Pseudomonadota</taxon>
        <taxon>Gammaproteobacteria</taxon>
        <taxon>Lysobacterales</taxon>
        <taxon>Lysobacteraceae</taxon>
        <taxon>Xanthomonas</taxon>
    </lineage>
</organism>
<feature type="region of interest" description="Disordered" evidence="1">
    <location>
        <begin position="37"/>
        <end position="63"/>
    </location>
</feature>
<keyword evidence="3" id="KW-1185">Reference proteome</keyword>
<evidence type="ECO:0000313" key="3">
    <source>
        <dbReference type="Proteomes" id="UP001302716"/>
    </source>
</evidence>
<dbReference type="AlphaFoldDB" id="A0AAU0BHN0"/>